<keyword evidence="3" id="KW-1185">Reference proteome</keyword>
<gene>
    <name evidence="2" type="ORF">NEZAVI_LOCUS9329</name>
</gene>
<dbReference type="Pfam" id="PF04669">
    <property type="entry name" value="PBDC1"/>
    <property type="match status" value="1"/>
</dbReference>
<accession>A0A9P0MKW6</accession>
<dbReference type="AlphaFoldDB" id="A0A9P0MKW6"/>
<evidence type="ECO:0000259" key="1">
    <source>
        <dbReference type="Pfam" id="PF04669"/>
    </source>
</evidence>
<sequence>MGQLDIIFEKEGNDDHQYGTTVSSRDPQIGRTLESNLEEMDWEVGVQEVLAGQSVLSRPADEFDNDPTVEAMWAVKTIEHARIYFDLLCSVDPQGLRLTRHDDKIYETFRKQFPELKLDLLNEDELKSEEGKKEWREFCEKFHDIIEDYNFGTLIRTNCTDEYSEKNSFIVPRVMFYALEIARNREGFNNSIRTKFRTSQSGS</sequence>
<reference evidence="2" key="1">
    <citation type="submission" date="2022-01" db="EMBL/GenBank/DDBJ databases">
        <authorList>
            <person name="King R."/>
        </authorList>
    </citation>
    <scope>NUCLEOTIDE SEQUENCE</scope>
</reference>
<dbReference type="PANTHER" id="PTHR13410:SF9">
    <property type="entry name" value="PROTEIN PBDC1"/>
    <property type="match status" value="1"/>
</dbReference>
<evidence type="ECO:0000313" key="2">
    <source>
        <dbReference type="EMBL" id="CAH1400013.1"/>
    </source>
</evidence>
<dbReference type="PANTHER" id="PTHR13410">
    <property type="entry name" value="PROTEIN PBDC1"/>
    <property type="match status" value="1"/>
</dbReference>
<dbReference type="InterPro" id="IPR008476">
    <property type="entry name" value="PBDC1_metazoa/fungi"/>
</dbReference>
<dbReference type="Proteomes" id="UP001152798">
    <property type="component" value="Chromosome 4"/>
</dbReference>
<dbReference type="Gene3D" id="1.10.3560.10">
    <property type="entry name" value="yst0336 like domain"/>
    <property type="match status" value="1"/>
</dbReference>
<proteinExistence type="predicted"/>
<name>A0A9P0MKW6_NEZVI</name>
<dbReference type="InterPro" id="IPR023139">
    <property type="entry name" value="PBDC1-like_dom_sf"/>
</dbReference>
<organism evidence="2 3">
    <name type="scientific">Nezara viridula</name>
    <name type="common">Southern green stink bug</name>
    <name type="synonym">Cimex viridulus</name>
    <dbReference type="NCBI Taxonomy" id="85310"/>
    <lineage>
        <taxon>Eukaryota</taxon>
        <taxon>Metazoa</taxon>
        <taxon>Ecdysozoa</taxon>
        <taxon>Arthropoda</taxon>
        <taxon>Hexapoda</taxon>
        <taxon>Insecta</taxon>
        <taxon>Pterygota</taxon>
        <taxon>Neoptera</taxon>
        <taxon>Paraneoptera</taxon>
        <taxon>Hemiptera</taxon>
        <taxon>Heteroptera</taxon>
        <taxon>Panheteroptera</taxon>
        <taxon>Pentatomomorpha</taxon>
        <taxon>Pentatomoidea</taxon>
        <taxon>Pentatomidae</taxon>
        <taxon>Pentatominae</taxon>
        <taxon>Nezara</taxon>
    </lineage>
</organism>
<feature type="domain" description="Polysaccharide biosynthesis" evidence="1">
    <location>
        <begin position="69"/>
        <end position="192"/>
    </location>
</feature>
<protein>
    <recommendedName>
        <fullName evidence="1">Polysaccharide biosynthesis domain-containing protein</fullName>
    </recommendedName>
</protein>
<dbReference type="OrthoDB" id="10248897at2759"/>
<dbReference type="GO" id="GO:0005737">
    <property type="term" value="C:cytoplasm"/>
    <property type="evidence" value="ECO:0007669"/>
    <property type="project" value="TreeGrafter"/>
</dbReference>
<dbReference type="InterPro" id="IPR021148">
    <property type="entry name" value="Polysacc_synth_dom"/>
</dbReference>
<evidence type="ECO:0000313" key="3">
    <source>
        <dbReference type="Proteomes" id="UP001152798"/>
    </source>
</evidence>
<dbReference type="EMBL" id="OV725080">
    <property type="protein sequence ID" value="CAH1400013.1"/>
    <property type="molecule type" value="Genomic_DNA"/>
</dbReference>